<name>A0A1A7QZH9_9FLAO</name>
<keyword evidence="1" id="KW-0732">Signal</keyword>
<evidence type="ECO:0000313" key="3">
    <source>
        <dbReference type="EMBL" id="RAJ19819.1"/>
    </source>
</evidence>
<evidence type="ECO:0000313" key="4">
    <source>
        <dbReference type="Proteomes" id="UP000248987"/>
    </source>
</evidence>
<accession>A0A1A7QZH9</accession>
<dbReference type="AlphaFoldDB" id="A0A1A7QZH9"/>
<organism evidence="3 4">
    <name type="scientific">Gelidibacter algens</name>
    <dbReference type="NCBI Taxonomy" id="49280"/>
    <lineage>
        <taxon>Bacteria</taxon>
        <taxon>Pseudomonadati</taxon>
        <taxon>Bacteroidota</taxon>
        <taxon>Flavobacteriia</taxon>
        <taxon>Flavobacteriales</taxon>
        <taxon>Flavobacteriaceae</taxon>
        <taxon>Gelidibacter</taxon>
    </lineage>
</organism>
<evidence type="ECO:0000259" key="2">
    <source>
        <dbReference type="Pfam" id="PF18962"/>
    </source>
</evidence>
<sequence length="519" mass="56222">MYDPIEAIISVLTPISCHGNNTFNNAFSDGALHVVVTGGLPFSTGQPYIYYWKKENSSGIFDDLNQNSDNAQNLSDGTYALNVEDSRGVVIGVYESLNLLQPTDEVFYFQEPELLEVALTTTEISCGAGNDATATVSISGGVPPFDIAWSNGNITATATNLIAGNHVVYVTDARGCMFSGNITINQPGGIVIDVIEKILPTCFQGDDGKIKLALSGGVAPYTYSWDTGANTTTIQNLTEGRYVFSLTDSNGCRAFKEILLQDPEKMSINLGEDWTLCKNQSHELDGRVSDPDALYLWTSDNGFSATTPNVTVTQPGSYQVTATSSLGCTATDTIVIAYSDTEIDSEFLLSSQAYVQQEVIMLNVSSPLGNTSEWIIPEGVTIIDTAHTSIILSFPEAKTYKIGLISTQGDCIQELYKNIVVEENRGLPNPGDSKNPFIEAFTITPNPNAGQFEMHIILADSSPIGVRVFDVQGGFVFEQPSLQTAKEYNIPVKLNLSSGMYFVVLETAKETQIKRLIVQ</sequence>
<dbReference type="Gene3D" id="2.60.40.740">
    <property type="match status" value="1"/>
</dbReference>
<dbReference type="Proteomes" id="UP000248987">
    <property type="component" value="Unassembled WGS sequence"/>
</dbReference>
<keyword evidence="4" id="KW-1185">Reference proteome</keyword>
<dbReference type="Gene3D" id="2.60.40.10">
    <property type="entry name" value="Immunoglobulins"/>
    <property type="match status" value="1"/>
</dbReference>
<comment type="caution">
    <text evidence="3">The sequence shown here is derived from an EMBL/GenBank/DDBJ whole genome shotgun (WGS) entry which is preliminary data.</text>
</comment>
<dbReference type="InterPro" id="IPR025667">
    <property type="entry name" value="SprB_repeat"/>
</dbReference>
<dbReference type="InterPro" id="IPR013783">
    <property type="entry name" value="Ig-like_fold"/>
</dbReference>
<dbReference type="NCBIfam" id="TIGR04183">
    <property type="entry name" value="Por_Secre_tail"/>
    <property type="match status" value="1"/>
</dbReference>
<dbReference type="OrthoDB" id="7794186at2"/>
<evidence type="ECO:0000256" key="1">
    <source>
        <dbReference type="ARBA" id="ARBA00022729"/>
    </source>
</evidence>
<dbReference type="STRING" id="49280.A9996_12270"/>
<proteinExistence type="predicted"/>
<reference evidence="3 4" key="1">
    <citation type="submission" date="2018-06" db="EMBL/GenBank/DDBJ databases">
        <title>Genomic Encyclopedia of Archaeal and Bacterial Type Strains, Phase II (KMG-II): from individual species to whole genera.</title>
        <authorList>
            <person name="Goeker M."/>
        </authorList>
    </citation>
    <scope>NUCLEOTIDE SEQUENCE [LARGE SCALE GENOMIC DNA]</scope>
    <source>
        <strain evidence="3 4">DSM 12408</strain>
    </source>
</reference>
<dbReference type="Pfam" id="PF18962">
    <property type="entry name" value="Por_Secre_tail"/>
    <property type="match status" value="1"/>
</dbReference>
<feature type="domain" description="Secretion system C-terminal sorting" evidence="2">
    <location>
        <begin position="445"/>
        <end position="518"/>
    </location>
</feature>
<dbReference type="Pfam" id="PF13573">
    <property type="entry name" value="SprB"/>
    <property type="match status" value="2"/>
</dbReference>
<dbReference type="InterPro" id="IPR026444">
    <property type="entry name" value="Secre_tail"/>
</dbReference>
<gene>
    <name evidence="3" type="ORF">LX77_03339</name>
</gene>
<dbReference type="RefSeq" id="WP_066435318.1">
    <property type="nucleotide sequence ID" value="NZ_LZRN01000026.1"/>
</dbReference>
<protein>
    <submittedName>
        <fullName evidence="3">Putative secreted protein (Por secretion system target)</fullName>
    </submittedName>
</protein>
<dbReference type="EMBL" id="QLLQ01000018">
    <property type="protein sequence ID" value="RAJ19819.1"/>
    <property type="molecule type" value="Genomic_DNA"/>
</dbReference>